<name>A0A926NNR4_9SPHI</name>
<dbReference type="GO" id="GO:0004252">
    <property type="term" value="F:serine-type endopeptidase activity"/>
    <property type="evidence" value="ECO:0007669"/>
    <property type="project" value="InterPro"/>
</dbReference>
<dbReference type="SUPFAM" id="SSF49785">
    <property type="entry name" value="Galactose-binding domain-like"/>
    <property type="match status" value="1"/>
</dbReference>
<comment type="caution">
    <text evidence="7">The sequence shown here is derived from an EMBL/GenBank/DDBJ whole genome shotgun (WGS) entry which is preliminary data.</text>
</comment>
<dbReference type="InterPro" id="IPR008979">
    <property type="entry name" value="Galactose-bd-like_sf"/>
</dbReference>
<dbReference type="AlphaFoldDB" id="A0A926NNR4"/>
<dbReference type="InterPro" id="IPR007280">
    <property type="entry name" value="Peptidase_C_arc/bac"/>
</dbReference>
<dbReference type="Pfam" id="PF18962">
    <property type="entry name" value="Por_Secre_tail"/>
    <property type="match status" value="1"/>
</dbReference>
<comment type="similarity">
    <text evidence="1 2">Belongs to the peptidase S8 family.</text>
</comment>
<feature type="signal peptide" evidence="3">
    <location>
        <begin position="1"/>
        <end position="24"/>
    </location>
</feature>
<proteinExistence type="inferred from homology"/>
<evidence type="ECO:0000313" key="7">
    <source>
        <dbReference type="EMBL" id="MBD1395489.1"/>
    </source>
</evidence>
<gene>
    <name evidence="7" type="ORF">IDJ76_20465</name>
</gene>
<keyword evidence="3" id="KW-0732">Signal</keyword>
<protein>
    <submittedName>
        <fullName evidence="7">S8 family peptidase</fullName>
    </submittedName>
</protein>
<evidence type="ECO:0000256" key="3">
    <source>
        <dbReference type="SAM" id="SignalP"/>
    </source>
</evidence>
<dbReference type="InterPro" id="IPR000209">
    <property type="entry name" value="Peptidase_S8/S53_dom"/>
</dbReference>
<dbReference type="InterPro" id="IPR026444">
    <property type="entry name" value="Secre_tail"/>
</dbReference>
<feature type="domain" description="Peptidase S8/S53" evidence="4">
    <location>
        <begin position="231"/>
        <end position="447"/>
    </location>
</feature>
<dbReference type="PANTHER" id="PTHR43399">
    <property type="entry name" value="SUBTILISIN-RELATED"/>
    <property type="match status" value="1"/>
</dbReference>
<dbReference type="GO" id="GO:0006508">
    <property type="term" value="P:proteolysis"/>
    <property type="evidence" value="ECO:0007669"/>
    <property type="project" value="InterPro"/>
</dbReference>
<evidence type="ECO:0000256" key="1">
    <source>
        <dbReference type="ARBA" id="ARBA00011073"/>
    </source>
</evidence>
<dbReference type="Proteomes" id="UP000619078">
    <property type="component" value="Unassembled WGS sequence"/>
</dbReference>
<dbReference type="SUPFAM" id="SSF52743">
    <property type="entry name" value="Subtilisin-like"/>
    <property type="match status" value="1"/>
</dbReference>
<evidence type="ECO:0000259" key="6">
    <source>
        <dbReference type="Pfam" id="PF18962"/>
    </source>
</evidence>
<dbReference type="RefSeq" id="WP_191166204.1">
    <property type="nucleotide sequence ID" value="NZ_JACWMX010000013.1"/>
</dbReference>
<evidence type="ECO:0000313" key="8">
    <source>
        <dbReference type="Proteomes" id="UP000619078"/>
    </source>
</evidence>
<dbReference type="InterPro" id="IPR051048">
    <property type="entry name" value="Peptidase_S8/S53_subtilisin"/>
</dbReference>
<dbReference type="Gene3D" id="2.60.120.380">
    <property type="match status" value="1"/>
</dbReference>
<dbReference type="NCBIfam" id="TIGR04183">
    <property type="entry name" value="Por_Secre_tail"/>
    <property type="match status" value="1"/>
</dbReference>
<sequence length="934" mass="100823">MIKRFACFLFCLCSFHFSWGQTIADDQLIAKTYAASPDIQPVKPGTDRYYLVRFKGVPNKQLHLLKQISRNYYVVTSRDSLPADKNILSATPANSLWKADDGLAQLTQKRPGTTRLVDLVIKQKSPALLNELSNTGDIIATSGNIITLKVALKKLPALLNNTAIEFAGMQRRAHEELVINDIDLGSNNLSAIADNYPAINGTGINVSVKEEKYDLTDLDLLGRSFTSITPSDKVTGHATIMATLIGGNGNSFIRGLGAAPTVKFTSSTFARLLPDTITIFRSNNISVQNHSYGTGIENFYGIEAQAYDKQIYEADTLIHVFSSGNIGTSTPATGVYKGLANMANLSGTFKQAKNVIVVGGTNRLNIPEALSSSGPAYDGRIKPEVIAGGEDGTSGAAALTSGTVALLQQAYKKQTGKLPSAALIKSVLINAADDIGLPNPDHKTGYGKLNGLEAVRTITDNRFKIGSLANRQQLTYQITVPANSREFKVSLAWNDIAAALNAPSALINDLDLSVRSPSGQVILPWTLSSFPNIDSLVKPAKHSRDSLNNTEQVSIPNPDAGVYTVTISARNITTPVQAFYIAYQTKLSDQFEWTYPSGSNQLFAAEDNYLRWQNTHNAASGTLSISYDHGATYNKVADLAPANNLYQFAAPDVFTRAILKMTVNGTDHISKEFSLSKPLNVNVGFDCADGTLLHWNPQPGATGYVVYTIKDNILQKLTTATDTSVVIPVQMQISKYFAVSALGNGFEGLKSFTINATTQGVGCYVKTLLANVIDDKSIGLTLSLGSIVNLKSITWERLTGTNTFTTLGNTIINPNALTYNFTDAAPKKGLNYYRATLTTTDGRSIYSDLANATLLQSNQFTLYPNPVTTQVTILTGEQKDFEIKFYDMAGKLSLTKTFNGLQNTVPVNLIPGSYAYAITLGGKTISTGKILKAL</sequence>
<evidence type="ECO:0000259" key="4">
    <source>
        <dbReference type="Pfam" id="PF00082"/>
    </source>
</evidence>
<dbReference type="EMBL" id="JACWMX010000013">
    <property type="protein sequence ID" value="MBD1395489.1"/>
    <property type="molecule type" value="Genomic_DNA"/>
</dbReference>
<evidence type="ECO:0000259" key="5">
    <source>
        <dbReference type="Pfam" id="PF04151"/>
    </source>
</evidence>
<dbReference type="Pfam" id="PF00082">
    <property type="entry name" value="Peptidase_S8"/>
    <property type="match status" value="1"/>
</dbReference>
<keyword evidence="8" id="KW-1185">Reference proteome</keyword>
<dbReference type="Gene3D" id="3.40.50.200">
    <property type="entry name" value="Peptidase S8/S53 domain"/>
    <property type="match status" value="1"/>
</dbReference>
<dbReference type="InterPro" id="IPR036852">
    <property type="entry name" value="Peptidase_S8/S53_dom_sf"/>
</dbReference>
<accession>A0A926NNR4</accession>
<reference evidence="7" key="1">
    <citation type="submission" date="2020-09" db="EMBL/GenBank/DDBJ databases">
        <title>Novel species of Mucilaginibacter isolated from a glacier on the Tibetan Plateau.</title>
        <authorList>
            <person name="Liu Q."/>
            <person name="Xin Y.-H."/>
        </authorList>
    </citation>
    <scope>NUCLEOTIDE SEQUENCE</scope>
    <source>
        <strain evidence="7">ZB1P21</strain>
    </source>
</reference>
<comment type="caution">
    <text evidence="2">Lacks conserved residue(s) required for the propagation of feature annotation.</text>
</comment>
<feature type="chain" id="PRO_5038056644" evidence="3">
    <location>
        <begin position="25"/>
        <end position="934"/>
    </location>
</feature>
<dbReference type="Pfam" id="PF04151">
    <property type="entry name" value="PPC"/>
    <property type="match status" value="1"/>
</dbReference>
<feature type="domain" description="Secretion system C-terminal sorting" evidence="6">
    <location>
        <begin position="862"/>
        <end position="926"/>
    </location>
</feature>
<feature type="domain" description="Peptidase C-terminal archaeal/bacterial" evidence="5">
    <location>
        <begin position="475"/>
        <end position="568"/>
    </location>
</feature>
<evidence type="ECO:0000256" key="2">
    <source>
        <dbReference type="PROSITE-ProRule" id="PRU01240"/>
    </source>
</evidence>
<organism evidence="7 8">
    <name type="scientific">Mucilaginibacter glaciei</name>
    <dbReference type="NCBI Taxonomy" id="2772109"/>
    <lineage>
        <taxon>Bacteria</taxon>
        <taxon>Pseudomonadati</taxon>
        <taxon>Bacteroidota</taxon>
        <taxon>Sphingobacteriia</taxon>
        <taxon>Sphingobacteriales</taxon>
        <taxon>Sphingobacteriaceae</taxon>
        <taxon>Mucilaginibacter</taxon>
    </lineage>
</organism>
<dbReference type="PANTHER" id="PTHR43399:SF4">
    <property type="entry name" value="CELL WALL-ASSOCIATED PROTEASE"/>
    <property type="match status" value="1"/>
</dbReference>
<dbReference type="PROSITE" id="PS51892">
    <property type="entry name" value="SUBTILASE"/>
    <property type="match status" value="1"/>
</dbReference>